<sequence>MPSLVLKIIGSTIFLLSLSTSASWASTSTESHQEYSRNGKLSDLPDLRQYPSGTQRKKAFLNAVVPIIDKQNSQIRQEREWLLKKRNTKNWSQQDIAKVRQICDRYKVNCATNPEKINWNSLLKRVDIIPTHLVATQAATESGWGTSKLARTNKNLFGLRCGSKSCNSKNGGVQGYSAYTSINDSVTAYMINMNTHSAYDTLRESRATLRSRGDTVTADHLINKLGNYSRLGSTYSDYLRKMLDHNQGLIRQAESSIETVSSNDT</sequence>
<name>A0A2C6DR50_9GAMM</name>
<dbReference type="Proteomes" id="UP000373449">
    <property type="component" value="Unassembled WGS sequence"/>
</dbReference>
<evidence type="ECO:0000313" key="3">
    <source>
        <dbReference type="EMBL" id="PHI30925.1"/>
    </source>
</evidence>
<dbReference type="EMBL" id="CAADJA010000002">
    <property type="protein sequence ID" value="VFS50897.1"/>
    <property type="molecule type" value="Genomic_DNA"/>
</dbReference>
<accession>A0A2C6DR50</accession>
<dbReference type="OrthoDB" id="9788155at2"/>
<reference evidence="3" key="2">
    <citation type="submission" date="2017-09" db="EMBL/GenBank/DDBJ databases">
        <title>FDA dAtabase for Regulatory Grade micrObial Sequences (FDA-ARGOS): Supporting development and validation of Infectious Disease Dx tests.</title>
        <authorList>
            <person name="Minogue T."/>
            <person name="Wolcott M."/>
            <person name="Wasieloski L."/>
            <person name="Aguilar W."/>
            <person name="Moore D."/>
            <person name="Tallon L.J."/>
            <person name="Sadzewicz L."/>
            <person name="Ott S."/>
            <person name="Zhao X."/>
            <person name="Nagaraj S."/>
            <person name="Vavikolanu K."/>
            <person name="Aluvathingal J."/>
            <person name="Nadendla S."/>
            <person name="Sichtig H."/>
        </authorList>
    </citation>
    <scope>NUCLEOTIDE SEQUENCE</scope>
    <source>
        <strain evidence="3">FDAARGOS_387</strain>
    </source>
</reference>
<evidence type="ECO:0000313" key="6">
    <source>
        <dbReference type="Proteomes" id="UP000373449"/>
    </source>
</evidence>
<evidence type="ECO:0000259" key="2">
    <source>
        <dbReference type="SMART" id="SM00047"/>
    </source>
</evidence>
<evidence type="ECO:0000313" key="4">
    <source>
        <dbReference type="EMBL" id="VFS50897.1"/>
    </source>
</evidence>
<gene>
    <name evidence="3" type="ORF">CRN84_17065</name>
    <name evidence="4" type="ORF">NCTC12282_04741</name>
</gene>
<proteinExistence type="predicted"/>
<dbReference type="STRING" id="1111728.GCA_000427805_02828"/>
<feature type="domain" description="Mannosyl-glycoprotein endo-beta-N-acetylglucosamidase-like" evidence="2">
    <location>
        <begin position="107"/>
        <end position="236"/>
    </location>
</feature>
<dbReference type="PANTHER" id="PTHR40572">
    <property type="entry name" value="PROTEIN BAX"/>
    <property type="match status" value="1"/>
</dbReference>
<evidence type="ECO:0000313" key="5">
    <source>
        <dbReference type="Proteomes" id="UP000224974"/>
    </source>
</evidence>
<reference evidence="5" key="1">
    <citation type="submission" date="2017-09" db="EMBL/GenBank/DDBJ databases">
        <title>FDA dAtabase for Regulatory Grade micrObial Sequences (FDA-ARGOS): Supporting development and validation of Infectious Disease Dx tests.</title>
        <authorList>
            <person name="Minogue T."/>
            <person name="Wolcott M."/>
            <person name="Wasieloski L."/>
            <person name="Aguilar W."/>
            <person name="Moore D."/>
            <person name="Tallon L."/>
            <person name="Sadzewicz L."/>
            <person name="Ott S."/>
            <person name="Zhao X."/>
            <person name="Nagaraj S."/>
            <person name="Vavikolanu K."/>
            <person name="Aluvathingal J."/>
            <person name="Nadendla S."/>
            <person name="Sichtig H."/>
        </authorList>
    </citation>
    <scope>NUCLEOTIDE SEQUENCE [LARGE SCALE GENOMIC DNA]</scope>
    <source>
        <strain evidence="5">FDAARGOS_387</strain>
    </source>
</reference>
<feature type="signal peptide" evidence="1">
    <location>
        <begin position="1"/>
        <end position="25"/>
    </location>
</feature>
<dbReference type="InterPro" id="IPR053195">
    <property type="entry name" value="Bax-like"/>
</dbReference>
<evidence type="ECO:0000256" key="1">
    <source>
        <dbReference type="SAM" id="SignalP"/>
    </source>
</evidence>
<dbReference type="Proteomes" id="UP000224974">
    <property type="component" value="Unassembled WGS sequence"/>
</dbReference>
<dbReference type="RefSeq" id="WP_029095237.1">
    <property type="nucleotide sequence ID" value="NZ_CAADJA010000002.1"/>
</dbReference>
<dbReference type="EMBL" id="PDDX01000001">
    <property type="protein sequence ID" value="PHI30925.1"/>
    <property type="molecule type" value="Genomic_DNA"/>
</dbReference>
<dbReference type="SMART" id="SM00047">
    <property type="entry name" value="LYZ2"/>
    <property type="match status" value="1"/>
</dbReference>
<dbReference type="GO" id="GO:0004040">
    <property type="term" value="F:amidase activity"/>
    <property type="evidence" value="ECO:0007669"/>
    <property type="project" value="InterPro"/>
</dbReference>
<keyword evidence="5" id="KW-1185">Reference proteome</keyword>
<dbReference type="InterPro" id="IPR002901">
    <property type="entry name" value="MGlyc_endo_b_GlcNAc-like_dom"/>
</dbReference>
<dbReference type="NCBIfam" id="NF007681">
    <property type="entry name" value="PRK10356.1"/>
    <property type="match status" value="1"/>
</dbReference>
<dbReference type="Pfam" id="PF01832">
    <property type="entry name" value="Glucosaminidase"/>
    <property type="match status" value="1"/>
</dbReference>
<dbReference type="PANTHER" id="PTHR40572:SF1">
    <property type="entry name" value="PROTEIN BAX"/>
    <property type="match status" value="1"/>
</dbReference>
<dbReference type="AlphaFoldDB" id="A0A2C6DR50"/>
<dbReference type="Gene3D" id="1.10.530.10">
    <property type="match status" value="1"/>
</dbReference>
<protein>
    <submittedName>
        <fullName evidence="4">Mannosyl-glycoprotein endo-beta-N-acetylglucosaminidase</fullName>
    </submittedName>
    <submittedName>
        <fullName evidence="3">Protein bax</fullName>
    </submittedName>
</protein>
<keyword evidence="1" id="KW-0732">Signal</keyword>
<feature type="chain" id="PRO_5044065418" evidence="1">
    <location>
        <begin position="26"/>
        <end position="265"/>
    </location>
</feature>
<reference evidence="4 6" key="3">
    <citation type="submission" date="2019-03" db="EMBL/GenBank/DDBJ databases">
        <authorList>
            <consortium name="Pathogen Informatics"/>
        </authorList>
    </citation>
    <scope>NUCLEOTIDE SEQUENCE [LARGE SCALE GENOMIC DNA]</scope>
    <source>
        <strain evidence="4 6">NCTC12282</strain>
    </source>
</reference>
<organism evidence="3 5">
    <name type="scientific">Budvicia aquatica</name>
    <dbReference type="NCBI Taxonomy" id="82979"/>
    <lineage>
        <taxon>Bacteria</taxon>
        <taxon>Pseudomonadati</taxon>
        <taxon>Pseudomonadota</taxon>
        <taxon>Gammaproteobacteria</taxon>
        <taxon>Enterobacterales</taxon>
        <taxon>Budviciaceae</taxon>
        <taxon>Budvicia</taxon>
    </lineage>
</organism>